<evidence type="ECO:0000313" key="2">
    <source>
        <dbReference type="Proteomes" id="UP000019494"/>
    </source>
</evidence>
<keyword evidence="2" id="KW-1185">Reference proteome</keyword>
<reference evidence="2" key="1">
    <citation type="submission" date="2013-08" db="EMBL/GenBank/DDBJ databases">
        <title>Intrasporangium oryzae NRRL B-24470.</title>
        <authorList>
            <person name="Liu H."/>
            <person name="Wang G."/>
        </authorList>
    </citation>
    <scope>NUCLEOTIDE SEQUENCE [LARGE SCALE GENOMIC DNA]</scope>
    <source>
        <strain evidence="2">Q5-1</strain>
    </source>
</reference>
<accession>W9GR71</accession>
<proteinExistence type="predicted"/>
<dbReference type="Proteomes" id="UP000019494">
    <property type="component" value="Unassembled WGS sequence"/>
</dbReference>
<sequence length="152" mass="16363">MIDHLQRCCLRKHVVVLDAGNVDALSDSMASKDGIPPEPHLIDPPGDALQALELKTQYLYVLTVAWLCPVRLSIHLAPSVAMSVAAAAKASAMPVVQYVGITDRPKEAWFTDFTSVAGTASVFPISLVLISRYGRDSSVQASMTLQTAEILE</sequence>
<gene>
    <name evidence="1" type="ORF">N864_21885</name>
</gene>
<comment type="caution">
    <text evidence="1">The sequence shown here is derived from an EMBL/GenBank/DDBJ whole genome shotgun (WGS) entry which is preliminary data.</text>
</comment>
<name>W9GR71_9MICO</name>
<organism evidence="1 2">
    <name type="scientific">Intrasporangium chromatireducens Q5-1</name>
    <dbReference type="NCBI Taxonomy" id="584657"/>
    <lineage>
        <taxon>Bacteria</taxon>
        <taxon>Bacillati</taxon>
        <taxon>Actinomycetota</taxon>
        <taxon>Actinomycetes</taxon>
        <taxon>Micrococcales</taxon>
        <taxon>Intrasporangiaceae</taxon>
        <taxon>Intrasporangium</taxon>
    </lineage>
</organism>
<evidence type="ECO:0000313" key="1">
    <source>
        <dbReference type="EMBL" id="EWT06384.1"/>
    </source>
</evidence>
<protein>
    <submittedName>
        <fullName evidence="1">Uncharacterized protein</fullName>
    </submittedName>
</protein>
<dbReference type="EMBL" id="AWQS01000051">
    <property type="protein sequence ID" value="EWT06384.1"/>
    <property type="molecule type" value="Genomic_DNA"/>
</dbReference>
<dbReference type="AlphaFoldDB" id="W9GR71"/>